<comment type="caution">
    <text evidence="2">The sequence shown here is derived from an EMBL/GenBank/DDBJ whole genome shotgun (WGS) entry which is preliminary data.</text>
</comment>
<feature type="non-terminal residue" evidence="2">
    <location>
        <position position="1"/>
    </location>
</feature>
<dbReference type="Proteomes" id="UP000823405">
    <property type="component" value="Unassembled WGS sequence"/>
</dbReference>
<dbReference type="EMBL" id="JAAAIN010003046">
    <property type="protein sequence ID" value="KAG0288177.1"/>
    <property type="molecule type" value="Genomic_DNA"/>
</dbReference>
<proteinExistence type="predicted"/>
<sequence>MTLSISSPLFENYTAKSATVEPDQNAGWRRWTVTLSKCGHSLLINVRPNKTPRSNNSDEDDGGFSQAQGHRYDSNSSSDEDEFPGYKSMHVFPRYGYESSSTAAVASKDFSDYFEWTLGNTRQCIVDNAEKLLAGDRYDFNIVFSTGLKYERATPLLPPPSCCNPVLVTSLRPSDNIKKLMRDAHSVDVCFVFPSYTPYANIGLWAHRAILSTHAALAQLMSDFE</sequence>
<feature type="region of interest" description="Disordered" evidence="1">
    <location>
        <begin position="46"/>
        <end position="83"/>
    </location>
</feature>
<name>A0A9P6QQE7_9FUNG</name>
<evidence type="ECO:0000313" key="3">
    <source>
        <dbReference type="Proteomes" id="UP000823405"/>
    </source>
</evidence>
<protein>
    <submittedName>
        <fullName evidence="2">Uncharacterized protein</fullName>
    </submittedName>
</protein>
<reference evidence="2" key="1">
    <citation type="journal article" date="2020" name="Fungal Divers.">
        <title>Resolving the Mortierellaceae phylogeny through synthesis of multi-gene phylogenetics and phylogenomics.</title>
        <authorList>
            <person name="Vandepol N."/>
            <person name="Liber J."/>
            <person name="Desiro A."/>
            <person name="Na H."/>
            <person name="Kennedy M."/>
            <person name="Barry K."/>
            <person name="Grigoriev I.V."/>
            <person name="Miller A.N."/>
            <person name="O'Donnell K."/>
            <person name="Stajich J.E."/>
            <person name="Bonito G."/>
        </authorList>
    </citation>
    <scope>NUCLEOTIDE SEQUENCE</scope>
    <source>
        <strain evidence="2">NVP60</strain>
    </source>
</reference>
<organism evidence="2 3">
    <name type="scientific">Linnemannia gamsii</name>
    <dbReference type="NCBI Taxonomy" id="64522"/>
    <lineage>
        <taxon>Eukaryota</taxon>
        <taxon>Fungi</taxon>
        <taxon>Fungi incertae sedis</taxon>
        <taxon>Mucoromycota</taxon>
        <taxon>Mortierellomycotina</taxon>
        <taxon>Mortierellomycetes</taxon>
        <taxon>Mortierellales</taxon>
        <taxon>Mortierellaceae</taxon>
        <taxon>Linnemannia</taxon>
    </lineage>
</organism>
<evidence type="ECO:0000313" key="2">
    <source>
        <dbReference type="EMBL" id="KAG0288177.1"/>
    </source>
</evidence>
<evidence type="ECO:0000256" key="1">
    <source>
        <dbReference type="SAM" id="MobiDB-lite"/>
    </source>
</evidence>
<gene>
    <name evidence="2" type="ORF">BGZ97_006891</name>
</gene>
<keyword evidence="3" id="KW-1185">Reference proteome</keyword>
<dbReference type="AlphaFoldDB" id="A0A9P6QQE7"/>
<accession>A0A9P6QQE7</accession>